<dbReference type="InterPro" id="IPR004125">
    <property type="entry name" value="Signal_recog_particle_SRP54_M"/>
</dbReference>
<dbReference type="Proteomes" id="UP000751190">
    <property type="component" value="Unassembled WGS sequence"/>
</dbReference>
<dbReference type="InterPro" id="IPR036891">
    <property type="entry name" value="Signal_recog_part_SRP54_M_sf"/>
</dbReference>
<dbReference type="OrthoDB" id="10250817at2759"/>
<evidence type="ECO:0000256" key="2">
    <source>
        <dbReference type="SAM" id="SignalP"/>
    </source>
</evidence>
<dbReference type="PANTHER" id="PTHR11564:SF5">
    <property type="entry name" value="SIGNAL RECOGNITION PARTICLE SUBUNIT SRP54"/>
    <property type="match status" value="1"/>
</dbReference>
<dbReference type="InterPro" id="IPR022941">
    <property type="entry name" value="SRP54"/>
</dbReference>
<dbReference type="SUPFAM" id="SSF47446">
    <property type="entry name" value="Signal peptide-binding domain"/>
    <property type="match status" value="1"/>
</dbReference>
<comment type="caution">
    <text evidence="4">The sequence shown here is derived from an EMBL/GenBank/DDBJ whole genome shotgun (WGS) entry which is preliminary data.</text>
</comment>
<evidence type="ECO:0000313" key="4">
    <source>
        <dbReference type="EMBL" id="KAG8463205.1"/>
    </source>
</evidence>
<reference evidence="4" key="1">
    <citation type="submission" date="2021-05" db="EMBL/GenBank/DDBJ databases">
        <title>The genome of the haptophyte Pavlova lutheri (Diacronema luteri, Pavlovales) - a model for lipid biosynthesis in eukaryotic algae.</title>
        <authorList>
            <person name="Hulatt C.J."/>
            <person name="Posewitz M.C."/>
        </authorList>
    </citation>
    <scope>NUCLEOTIDE SEQUENCE</scope>
    <source>
        <strain evidence="4">NIVA-4/92</strain>
    </source>
</reference>
<feature type="region of interest" description="Disordered" evidence="1">
    <location>
        <begin position="204"/>
        <end position="254"/>
    </location>
</feature>
<evidence type="ECO:0000256" key="1">
    <source>
        <dbReference type="SAM" id="MobiDB-lite"/>
    </source>
</evidence>
<dbReference type="GO" id="GO:0003924">
    <property type="term" value="F:GTPase activity"/>
    <property type="evidence" value="ECO:0007669"/>
    <property type="project" value="InterPro"/>
</dbReference>
<evidence type="ECO:0000259" key="3">
    <source>
        <dbReference type="Pfam" id="PF02978"/>
    </source>
</evidence>
<organism evidence="4 5">
    <name type="scientific">Diacronema lutheri</name>
    <name type="common">Unicellular marine alga</name>
    <name type="synonym">Monochrysis lutheri</name>
    <dbReference type="NCBI Taxonomy" id="2081491"/>
    <lineage>
        <taxon>Eukaryota</taxon>
        <taxon>Haptista</taxon>
        <taxon>Haptophyta</taxon>
        <taxon>Pavlovophyceae</taxon>
        <taxon>Pavlovales</taxon>
        <taxon>Pavlovaceae</taxon>
        <taxon>Diacronema</taxon>
    </lineage>
</organism>
<feature type="signal peptide" evidence="2">
    <location>
        <begin position="1"/>
        <end position="23"/>
    </location>
</feature>
<keyword evidence="2" id="KW-0732">Signal</keyword>
<feature type="chain" id="PRO_5035315044" description="Signal recognition particle SRP54 subunit M-domain domain-containing protein" evidence="2">
    <location>
        <begin position="24"/>
        <end position="254"/>
    </location>
</feature>
<feature type="compositionally biased region" description="Basic and acidic residues" evidence="1">
    <location>
        <begin position="228"/>
        <end position="240"/>
    </location>
</feature>
<evidence type="ECO:0000313" key="5">
    <source>
        <dbReference type="Proteomes" id="UP000751190"/>
    </source>
</evidence>
<protein>
    <recommendedName>
        <fullName evidence="3">Signal recognition particle SRP54 subunit M-domain domain-containing protein</fullName>
    </recommendedName>
</protein>
<dbReference type="Pfam" id="PF02978">
    <property type="entry name" value="SRP_SPB"/>
    <property type="match status" value="1"/>
</dbReference>
<sequence length="254" mass="26757">MPLSSVRSRIIAIALSLLACADGFAPPAVARARGAAARSAAAGAPSRAAARMNIFEKAVSGVSDAIGKGLNRATGLPELSEEEQRAMEKAMLDGTLNFEQFLLQMRVITKAGSIAAFAAKIPGAADKIDARAAEMATEKLKQYEVFCSHMEPAERMDPSLLLPGGANALARIERIAAAASVPVSDVQQFLGEFVVMRRTSQAMAQGKSPEEVQAAMTSAQESLGLLNRAERRLKAKEEGKKKKSTGAKKKGFGA</sequence>
<name>A0A8J6CB15_DIALT</name>
<dbReference type="GO" id="GO:0008312">
    <property type="term" value="F:7S RNA binding"/>
    <property type="evidence" value="ECO:0007669"/>
    <property type="project" value="InterPro"/>
</dbReference>
<dbReference type="Gene3D" id="1.10.260.30">
    <property type="entry name" value="Signal recognition particle, SRP54 subunit, M-domain"/>
    <property type="match status" value="1"/>
</dbReference>
<dbReference type="AlphaFoldDB" id="A0A8J6CB15"/>
<keyword evidence="5" id="KW-1185">Reference proteome</keyword>
<dbReference type="OMA" id="KISATHI"/>
<dbReference type="GO" id="GO:0006614">
    <property type="term" value="P:SRP-dependent cotranslational protein targeting to membrane"/>
    <property type="evidence" value="ECO:0007669"/>
    <property type="project" value="InterPro"/>
</dbReference>
<feature type="compositionally biased region" description="Basic residues" evidence="1">
    <location>
        <begin position="241"/>
        <end position="254"/>
    </location>
</feature>
<dbReference type="GO" id="GO:0005525">
    <property type="term" value="F:GTP binding"/>
    <property type="evidence" value="ECO:0007669"/>
    <property type="project" value="InterPro"/>
</dbReference>
<gene>
    <name evidence="4" type="ORF">KFE25_011202</name>
</gene>
<proteinExistence type="predicted"/>
<accession>A0A8J6CB15</accession>
<dbReference type="PANTHER" id="PTHR11564">
    <property type="entry name" value="SIGNAL RECOGNITION PARTICLE 54K PROTEIN SRP54"/>
    <property type="match status" value="1"/>
</dbReference>
<feature type="domain" description="Signal recognition particle SRP54 subunit M-domain" evidence="3">
    <location>
        <begin position="96"/>
        <end position="198"/>
    </location>
</feature>
<dbReference type="PROSITE" id="PS51257">
    <property type="entry name" value="PROKAR_LIPOPROTEIN"/>
    <property type="match status" value="1"/>
</dbReference>
<dbReference type="EMBL" id="JAGTXO010000017">
    <property type="protein sequence ID" value="KAG8463205.1"/>
    <property type="molecule type" value="Genomic_DNA"/>
</dbReference>
<dbReference type="GO" id="GO:0048500">
    <property type="term" value="C:signal recognition particle"/>
    <property type="evidence" value="ECO:0007669"/>
    <property type="project" value="InterPro"/>
</dbReference>